<dbReference type="HOGENOM" id="CLU_139188_1_0_0"/>
<dbReference type="RefSeq" id="WP_014683969.1">
    <property type="nucleotide sequence ID" value="NC_017790.1"/>
</dbReference>
<keyword evidence="2" id="KW-1185">Reference proteome</keyword>
<accession>H8GWL6</accession>
<keyword evidence="1" id="KW-0413">Isomerase</keyword>
<sequence length="128" mass="14381">MPHLTVEYTDNLGDDARIPELLEALHGVLLARPEVFPVGGVRTRALRLEEYRVADGQADDAFVHLTLKIGAGRSEEVRQAVGDELFGALKAHFADAFARRFLALSLEMQEFSEAGTWKHNNIHARFRR</sequence>
<proteinExistence type="predicted"/>
<reference evidence="1 2" key="1">
    <citation type="journal article" date="2012" name="PLoS ONE">
        <title>Genome sequence and transcriptome analysis of the radioresistant bacterium Deinococcus gobiensis: insights into the extreme environmental adaptations.</title>
        <authorList>
            <person name="Yuan M."/>
            <person name="Chen M."/>
            <person name="Zhang W."/>
            <person name="Lu W."/>
            <person name="Wang J."/>
            <person name="Yang M."/>
            <person name="Zhao P."/>
            <person name="Tang R."/>
            <person name="Li X."/>
            <person name="Hao Y."/>
            <person name="Zhou Z."/>
            <person name="Zhan Y."/>
            <person name="Yu H."/>
            <person name="Teng C."/>
            <person name="Yan Y."/>
            <person name="Ping S."/>
            <person name="Wang Y."/>
            <person name="Lin M."/>
        </authorList>
    </citation>
    <scope>NUCLEOTIDE SEQUENCE [LARGE SCALE GENOMIC DNA]</scope>
    <source>
        <strain evidence="1 2">I-0</strain>
    </source>
</reference>
<dbReference type="PATRIC" id="fig|745776.4.peg.569"/>
<dbReference type="PANTHER" id="PTHR37950:SF1">
    <property type="entry name" value="4-HYDROXYPHENYLACETATE CATABOLISM PROTEIN"/>
    <property type="match status" value="1"/>
</dbReference>
<dbReference type="Pfam" id="PF02962">
    <property type="entry name" value="CHMI"/>
    <property type="match status" value="1"/>
</dbReference>
<dbReference type="PANTHER" id="PTHR37950">
    <property type="entry name" value="4-HYDROXYPHENYLACETATE CATABOLISM PROTEIN"/>
    <property type="match status" value="1"/>
</dbReference>
<dbReference type="InterPro" id="IPR004220">
    <property type="entry name" value="5-COMe_2-OHmuconate_Isoase"/>
</dbReference>
<dbReference type="KEGG" id="dgo:DGo_CA0559"/>
<dbReference type="InterPro" id="IPR014347">
    <property type="entry name" value="Tautomerase/MIF_sf"/>
</dbReference>
<dbReference type="AlphaFoldDB" id="H8GWL6"/>
<evidence type="ECO:0000313" key="2">
    <source>
        <dbReference type="Proteomes" id="UP000007575"/>
    </source>
</evidence>
<dbReference type="STRING" id="745776.DGo_CA0559"/>
<name>H8GWL6_DEIGI</name>
<evidence type="ECO:0000313" key="1">
    <source>
        <dbReference type="EMBL" id="AFD24486.1"/>
    </source>
</evidence>
<dbReference type="SUPFAM" id="SSF55331">
    <property type="entry name" value="Tautomerase/MIF"/>
    <property type="match status" value="1"/>
</dbReference>
<gene>
    <name evidence="1" type="ordered locus">DGo_CA0559</name>
</gene>
<dbReference type="eggNOG" id="COG3232">
    <property type="taxonomic scope" value="Bacteria"/>
</dbReference>
<organism evidence="1 2">
    <name type="scientific">Deinococcus gobiensis (strain DSM 21396 / JCM 16679 / CGMCC 1.7299 / I-0)</name>
    <dbReference type="NCBI Taxonomy" id="745776"/>
    <lineage>
        <taxon>Bacteria</taxon>
        <taxon>Thermotogati</taxon>
        <taxon>Deinococcota</taxon>
        <taxon>Deinococci</taxon>
        <taxon>Deinococcales</taxon>
        <taxon>Deinococcaceae</taxon>
        <taxon>Deinococcus</taxon>
    </lineage>
</organism>
<dbReference type="Proteomes" id="UP000007575">
    <property type="component" value="Chromosome"/>
</dbReference>
<protein>
    <submittedName>
        <fullName evidence="1">5-carboxymethyl-2-hydroxymuconate delta-isomerase protein</fullName>
    </submittedName>
</protein>
<dbReference type="EMBL" id="CP002191">
    <property type="protein sequence ID" value="AFD24486.1"/>
    <property type="molecule type" value="Genomic_DNA"/>
</dbReference>
<dbReference type="GO" id="GO:0008704">
    <property type="term" value="F:5-carboxymethyl-2-hydroxymuconate delta-isomerase activity"/>
    <property type="evidence" value="ECO:0007669"/>
    <property type="project" value="InterPro"/>
</dbReference>
<dbReference type="CDD" id="cd00580">
    <property type="entry name" value="CHMI"/>
    <property type="match status" value="1"/>
</dbReference>
<dbReference type="OrthoDB" id="9814215at2"/>
<dbReference type="Gene3D" id="3.30.429.10">
    <property type="entry name" value="Macrophage Migration Inhibitory Factor"/>
    <property type="match status" value="1"/>
</dbReference>